<dbReference type="EMBL" id="CP001619">
    <property type="protein sequence ID" value="ACT92182.1"/>
    <property type="molecule type" value="Genomic_DNA"/>
</dbReference>
<dbReference type="OrthoDB" id="5918473at2"/>
<dbReference type="RefSeq" id="WP_015810436.1">
    <property type="nucleotide sequence ID" value="NC_013037.1"/>
</dbReference>
<gene>
    <name evidence="1" type="ordered locus">Dfer_0929</name>
</gene>
<sequence length="313" mass="35545">MRNVTRSYLITDAPDILQAEDTIAASTIIAKAGDASGIKRSLYSDPYTAGPDEGNQSRVIDKLNNWYFGKCAYCERFYKLDVEHFRPKGEIRDENNALTSNIGYYWLGYEWSNLLPSCISCNRDGGKNSKFPYIAGGKTVTAPTFNESGNLDREHCIVDHELLVGELPALLNPEVDLNVERFFAFEIDDDTEGIRIKGVDADRRGEITAIVCKLNRSEIRRERLQHVVMEFVNSVHNSVAVLKSSGDNTNFKDQLNLHIQKIYRDCDEIKLSHTLLRKYIVATPLNFQKIVIPFIIPEFKAILSEAFTNYVHI</sequence>
<name>C6W378_DYAFD</name>
<dbReference type="AlphaFoldDB" id="C6W378"/>
<dbReference type="KEGG" id="dfe:Dfer_0929"/>
<reference evidence="1 2" key="1">
    <citation type="journal article" date="2009" name="Stand. Genomic Sci.">
        <title>Complete genome sequence of Dyadobacter fermentans type strain (NS114).</title>
        <authorList>
            <person name="Lang E."/>
            <person name="Lapidus A."/>
            <person name="Chertkov O."/>
            <person name="Brettin T."/>
            <person name="Detter J.C."/>
            <person name="Han C."/>
            <person name="Copeland A."/>
            <person name="Glavina Del Rio T."/>
            <person name="Nolan M."/>
            <person name="Chen F."/>
            <person name="Lucas S."/>
            <person name="Tice H."/>
            <person name="Cheng J.F."/>
            <person name="Land M."/>
            <person name="Hauser L."/>
            <person name="Chang Y.J."/>
            <person name="Jeffries C.D."/>
            <person name="Kopitz M."/>
            <person name="Bruce D."/>
            <person name="Goodwin L."/>
            <person name="Pitluck S."/>
            <person name="Ovchinnikova G."/>
            <person name="Pati A."/>
            <person name="Ivanova N."/>
            <person name="Mavrommatis K."/>
            <person name="Chen A."/>
            <person name="Palaniappan K."/>
            <person name="Chain P."/>
            <person name="Bristow J."/>
            <person name="Eisen J.A."/>
            <person name="Markowitz V."/>
            <person name="Hugenholtz P."/>
            <person name="Goker M."/>
            <person name="Rohde M."/>
            <person name="Kyrpides N.C."/>
            <person name="Klenk H.P."/>
        </authorList>
    </citation>
    <scope>NUCLEOTIDE SEQUENCE [LARGE SCALE GENOMIC DNA]</scope>
    <source>
        <strain evidence="2">ATCC 700827 / DSM 18053 / CIP 107007 / KCTC 52180 / NS114</strain>
    </source>
</reference>
<protein>
    <recommendedName>
        <fullName evidence="3">HNH nuclease domain-containing protein</fullName>
    </recommendedName>
</protein>
<evidence type="ECO:0000313" key="2">
    <source>
        <dbReference type="Proteomes" id="UP000002011"/>
    </source>
</evidence>
<dbReference type="eggNOG" id="COG1403">
    <property type="taxonomic scope" value="Bacteria"/>
</dbReference>
<accession>C6W378</accession>
<dbReference type="HOGENOM" id="CLU_969402_0_0_10"/>
<evidence type="ECO:0008006" key="3">
    <source>
        <dbReference type="Google" id="ProtNLM"/>
    </source>
</evidence>
<dbReference type="Proteomes" id="UP000002011">
    <property type="component" value="Chromosome"/>
</dbReference>
<proteinExistence type="predicted"/>
<dbReference type="STRING" id="471854.Dfer_0929"/>
<organism evidence="1 2">
    <name type="scientific">Dyadobacter fermentans (strain ATCC 700827 / DSM 18053 / CIP 107007 / KCTC 52180 / NS114)</name>
    <dbReference type="NCBI Taxonomy" id="471854"/>
    <lineage>
        <taxon>Bacteria</taxon>
        <taxon>Pseudomonadati</taxon>
        <taxon>Bacteroidota</taxon>
        <taxon>Cytophagia</taxon>
        <taxon>Cytophagales</taxon>
        <taxon>Spirosomataceae</taxon>
        <taxon>Dyadobacter</taxon>
    </lineage>
</organism>
<evidence type="ECO:0000313" key="1">
    <source>
        <dbReference type="EMBL" id="ACT92182.1"/>
    </source>
</evidence>
<dbReference type="Gene3D" id="1.10.30.50">
    <property type="match status" value="1"/>
</dbReference>
<keyword evidence="2" id="KW-1185">Reference proteome</keyword>